<comment type="similarity">
    <text evidence="1">Belongs to the aspartate/glutamate racemases family.</text>
</comment>
<name>A0A437JWB3_9BURK</name>
<dbReference type="PROSITE" id="PS00924">
    <property type="entry name" value="ASP_GLU_RACEMASE_2"/>
    <property type="match status" value="1"/>
</dbReference>
<dbReference type="InterPro" id="IPR004380">
    <property type="entry name" value="Asp_race"/>
</dbReference>
<dbReference type="PANTHER" id="PTHR21198:SF7">
    <property type="entry name" value="ASPARTATE-GLUTAMATE RACEMASE FAMILY"/>
    <property type="match status" value="1"/>
</dbReference>
<sequence>MTTELRFRTLGLLGGMSWESTAIYYRLINQGVAARGGGLHSAPLLLHSLDFAGVAAAQAAGDWAGLGVQLGTAAAGLVRAGAGAVMIGTNTMHRLAAEVQAAAGVPLLHIGDATGAALRAAGVKRAGLLGTRFTMEDASVLRGHLGERHGIETVVPGEAARAEVHRVIYEELCRGRIESTSRAAYAGIIRDLKRDGAEAVILGCTEIGLLIGAADSALPVFDTTHLHAAMAVDWICS</sequence>
<dbReference type="SUPFAM" id="SSF53681">
    <property type="entry name" value="Aspartate/glutamate racemase"/>
    <property type="match status" value="2"/>
</dbReference>
<comment type="caution">
    <text evidence="3">The sequence shown here is derived from an EMBL/GenBank/DDBJ whole genome shotgun (WGS) entry which is preliminary data.</text>
</comment>
<dbReference type="AlphaFoldDB" id="A0A437JWB3"/>
<evidence type="ECO:0000313" key="4">
    <source>
        <dbReference type="Proteomes" id="UP000288178"/>
    </source>
</evidence>
<evidence type="ECO:0000256" key="1">
    <source>
        <dbReference type="ARBA" id="ARBA00007847"/>
    </source>
</evidence>
<dbReference type="InterPro" id="IPR033134">
    <property type="entry name" value="Asp/Glu_racemase_AS_2"/>
</dbReference>
<organism evidence="3 4">
    <name type="scientific">Rubrivivax albus</name>
    <dbReference type="NCBI Taxonomy" id="2499835"/>
    <lineage>
        <taxon>Bacteria</taxon>
        <taxon>Pseudomonadati</taxon>
        <taxon>Pseudomonadota</taxon>
        <taxon>Betaproteobacteria</taxon>
        <taxon>Burkholderiales</taxon>
        <taxon>Sphaerotilaceae</taxon>
        <taxon>Rubrivivax</taxon>
    </lineage>
</organism>
<evidence type="ECO:0000313" key="3">
    <source>
        <dbReference type="EMBL" id="RVT51668.1"/>
    </source>
</evidence>
<evidence type="ECO:0000256" key="2">
    <source>
        <dbReference type="ARBA" id="ARBA00023235"/>
    </source>
</evidence>
<dbReference type="RefSeq" id="WP_128198669.1">
    <property type="nucleotide sequence ID" value="NZ_SACT01000003.1"/>
</dbReference>
<dbReference type="Pfam" id="PF01177">
    <property type="entry name" value="Asp_Glu_race"/>
    <property type="match status" value="1"/>
</dbReference>
<dbReference type="OrthoDB" id="9803739at2"/>
<protein>
    <submittedName>
        <fullName evidence="3">Aspartate/glutamate racemase family protein</fullName>
    </submittedName>
</protein>
<proteinExistence type="inferred from homology"/>
<accession>A0A437JWB3</accession>
<dbReference type="InterPro" id="IPR001920">
    <property type="entry name" value="Asp/Glu_race"/>
</dbReference>
<dbReference type="Gene3D" id="3.40.50.1860">
    <property type="match status" value="2"/>
</dbReference>
<keyword evidence="2" id="KW-0413">Isomerase</keyword>
<dbReference type="NCBIfam" id="TIGR00035">
    <property type="entry name" value="asp_race"/>
    <property type="match status" value="1"/>
</dbReference>
<keyword evidence="4" id="KW-1185">Reference proteome</keyword>
<dbReference type="PANTHER" id="PTHR21198">
    <property type="entry name" value="GLUTAMATE RACEMASE"/>
    <property type="match status" value="1"/>
</dbReference>
<dbReference type="InterPro" id="IPR015942">
    <property type="entry name" value="Asp/Glu/hydantoin_racemase"/>
</dbReference>
<gene>
    <name evidence="3" type="ORF">ENE75_12705</name>
</gene>
<dbReference type="Proteomes" id="UP000288178">
    <property type="component" value="Unassembled WGS sequence"/>
</dbReference>
<dbReference type="EMBL" id="SACT01000003">
    <property type="protein sequence ID" value="RVT51668.1"/>
    <property type="molecule type" value="Genomic_DNA"/>
</dbReference>
<dbReference type="GO" id="GO:0047661">
    <property type="term" value="F:amino-acid racemase activity"/>
    <property type="evidence" value="ECO:0007669"/>
    <property type="project" value="InterPro"/>
</dbReference>
<reference evidence="3 4" key="1">
    <citation type="submission" date="2019-01" db="EMBL/GenBank/DDBJ databases">
        <authorList>
            <person name="Chen W.-M."/>
        </authorList>
    </citation>
    <scope>NUCLEOTIDE SEQUENCE [LARGE SCALE GENOMIC DNA]</scope>
    <source>
        <strain evidence="3 4">ICH-3</strain>
    </source>
</reference>